<reference evidence="1 2" key="1">
    <citation type="submission" date="2015-06" db="EMBL/GenBank/DDBJ databases">
        <authorList>
            <person name="Ju K.-S."/>
            <person name="Doroghazi J.R."/>
            <person name="Metcalf W.W."/>
        </authorList>
    </citation>
    <scope>NUCLEOTIDE SEQUENCE [LARGE SCALE GENOMIC DNA]</scope>
    <source>
        <strain evidence="1 2">NRRL 3414</strain>
    </source>
</reference>
<accession>A0A0J7ZBF4</accession>
<dbReference type="Proteomes" id="UP000037432">
    <property type="component" value="Unassembled WGS sequence"/>
</dbReference>
<evidence type="ECO:0000313" key="1">
    <source>
        <dbReference type="EMBL" id="KMS73144.1"/>
    </source>
</evidence>
<comment type="caution">
    <text evidence="1">The sequence shown here is derived from an EMBL/GenBank/DDBJ whole genome shotgun (WGS) entry which is preliminary data.</text>
</comment>
<organism evidence="1 2">
    <name type="scientific">Streptomyces viridochromogenes</name>
    <dbReference type="NCBI Taxonomy" id="1938"/>
    <lineage>
        <taxon>Bacteria</taxon>
        <taxon>Bacillati</taxon>
        <taxon>Actinomycetota</taxon>
        <taxon>Actinomycetes</taxon>
        <taxon>Kitasatosporales</taxon>
        <taxon>Streptomycetaceae</taxon>
        <taxon>Streptomyces</taxon>
    </lineage>
</organism>
<dbReference type="EMBL" id="LFNT01000022">
    <property type="protein sequence ID" value="KMS73144.1"/>
    <property type="molecule type" value="Genomic_DNA"/>
</dbReference>
<gene>
    <name evidence="1" type="ORF">ACM01_20230</name>
</gene>
<dbReference type="PATRIC" id="fig|1938.3.peg.2934"/>
<sequence>MAWKEEDRYGDDETVLVYFKGTDLTAMTAGLVAQHRPPFAYGHGPASGEWGVIVHHMFNPSREDFDHIDHRRLCPQGAELMVFVPNPCIAKGHGPHAYHYKDGRISSCIDYEDAGYDGEYWPNRLAPLITAAGLDCENDDYEEQLTRLICDHLGLPPLTRDTLVVDRALMASYF</sequence>
<dbReference type="OrthoDB" id="4160011at2"/>
<proteinExistence type="predicted"/>
<protein>
    <submittedName>
        <fullName evidence="1">Uncharacterized protein</fullName>
    </submittedName>
</protein>
<name>A0A0J7ZBF4_STRVR</name>
<dbReference type="AlphaFoldDB" id="A0A0J7ZBF4"/>
<evidence type="ECO:0000313" key="2">
    <source>
        <dbReference type="Proteomes" id="UP000037432"/>
    </source>
</evidence>